<evidence type="ECO:0000256" key="7">
    <source>
        <dbReference type="ARBA" id="ARBA00022989"/>
    </source>
</evidence>
<evidence type="ECO:0000256" key="4">
    <source>
        <dbReference type="ARBA" id="ARBA00022481"/>
    </source>
</evidence>
<evidence type="ECO:0000313" key="13">
    <source>
        <dbReference type="EMBL" id="MFC0716425.1"/>
    </source>
</evidence>
<name>A0ABV6SSN2_9GAMM</name>
<evidence type="ECO:0000313" key="14">
    <source>
        <dbReference type="Proteomes" id="UP001589898"/>
    </source>
</evidence>
<keyword evidence="4" id="KW-0488">Methylation</keyword>
<feature type="domain" description="General secretion pathway GspH" evidence="12">
    <location>
        <begin position="56"/>
        <end position="171"/>
    </location>
</feature>
<dbReference type="Pfam" id="PF12019">
    <property type="entry name" value="GspH"/>
    <property type="match status" value="1"/>
</dbReference>
<keyword evidence="3" id="KW-1003">Cell membrane</keyword>
<protein>
    <recommendedName>
        <fullName evidence="2">Type II secretion system protein H</fullName>
    </recommendedName>
    <alternativeName>
        <fullName evidence="10">General secretion pathway protein H</fullName>
    </alternativeName>
</protein>
<evidence type="ECO:0000256" key="8">
    <source>
        <dbReference type="ARBA" id="ARBA00023136"/>
    </source>
</evidence>
<dbReference type="InterPro" id="IPR022346">
    <property type="entry name" value="T2SS_GspH"/>
</dbReference>
<evidence type="ECO:0000256" key="1">
    <source>
        <dbReference type="ARBA" id="ARBA00004377"/>
    </source>
</evidence>
<keyword evidence="14" id="KW-1185">Reference proteome</keyword>
<dbReference type="RefSeq" id="WP_189498969.1">
    <property type="nucleotide sequence ID" value="NZ_BMZT01000012.1"/>
</dbReference>
<evidence type="ECO:0000256" key="5">
    <source>
        <dbReference type="ARBA" id="ARBA00022519"/>
    </source>
</evidence>
<accession>A0ABV6SSN2</accession>
<keyword evidence="5" id="KW-0997">Cell inner membrane</keyword>
<evidence type="ECO:0000256" key="6">
    <source>
        <dbReference type="ARBA" id="ARBA00022692"/>
    </source>
</evidence>
<dbReference type="Gene3D" id="3.55.40.10">
    <property type="entry name" value="minor pseudopilin epsh domain"/>
    <property type="match status" value="1"/>
</dbReference>
<proteinExistence type="inferred from homology"/>
<comment type="caution">
    <text evidence="13">The sequence shown here is derived from an EMBL/GenBank/DDBJ whole genome shotgun (WGS) entry which is preliminary data.</text>
</comment>
<evidence type="ECO:0000256" key="11">
    <source>
        <dbReference type="SAM" id="Phobius"/>
    </source>
</evidence>
<dbReference type="Proteomes" id="UP001589898">
    <property type="component" value="Unassembled WGS sequence"/>
</dbReference>
<evidence type="ECO:0000256" key="3">
    <source>
        <dbReference type="ARBA" id="ARBA00022475"/>
    </source>
</evidence>
<evidence type="ECO:0000259" key="12">
    <source>
        <dbReference type="Pfam" id="PF12019"/>
    </source>
</evidence>
<feature type="transmembrane region" description="Helical" evidence="11">
    <location>
        <begin position="21"/>
        <end position="43"/>
    </location>
</feature>
<dbReference type="SUPFAM" id="SSF54523">
    <property type="entry name" value="Pili subunits"/>
    <property type="match status" value="1"/>
</dbReference>
<keyword evidence="8 11" id="KW-0472">Membrane</keyword>
<evidence type="ECO:0000256" key="10">
    <source>
        <dbReference type="ARBA" id="ARBA00030775"/>
    </source>
</evidence>
<sequence length="192" mass="19846">MKISIHDGRETGMTKNGGLGLIELVVAMAIVGVLALIALPATMNVVHATRASNALESVYETLMASTRMAVVTSTEVVICPGGVAGCQGGIDWSEGWIAFPDVNGNRVRDASEPIIFERGPLSSGVGLTATAGRTRLTVQSNGSLAGSNVTLTLCDGRGEGRARALVVANSGRIQQRDAGSAANVVCEVARRR</sequence>
<dbReference type="InterPro" id="IPR012902">
    <property type="entry name" value="N_methyl_site"/>
</dbReference>
<comment type="subcellular location">
    <subcellularLocation>
        <location evidence="1">Cell inner membrane</location>
        <topology evidence="1">Single-pass membrane protein</topology>
    </subcellularLocation>
</comment>
<dbReference type="NCBIfam" id="TIGR02532">
    <property type="entry name" value="IV_pilin_GFxxxE"/>
    <property type="match status" value="1"/>
</dbReference>
<dbReference type="Pfam" id="PF07963">
    <property type="entry name" value="N_methyl"/>
    <property type="match status" value="1"/>
</dbReference>
<evidence type="ECO:0000256" key="2">
    <source>
        <dbReference type="ARBA" id="ARBA00021549"/>
    </source>
</evidence>
<keyword evidence="6 11" id="KW-0812">Transmembrane</keyword>
<dbReference type="InterPro" id="IPR045584">
    <property type="entry name" value="Pilin-like"/>
</dbReference>
<comment type="similarity">
    <text evidence="9">Belongs to the GSP H family.</text>
</comment>
<gene>
    <name evidence="13" type="ORF">ACFFFU_01440</name>
</gene>
<keyword evidence="7 11" id="KW-1133">Transmembrane helix</keyword>
<reference evidence="13 14" key="1">
    <citation type="submission" date="2024-09" db="EMBL/GenBank/DDBJ databases">
        <authorList>
            <person name="Sun Q."/>
            <person name="Mori K."/>
        </authorList>
    </citation>
    <scope>NUCLEOTIDE SEQUENCE [LARGE SCALE GENOMIC DNA]</scope>
    <source>
        <strain evidence="13 14">KCTC 52403</strain>
    </source>
</reference>
<organism evidence="13 14">
    <name type="scientific">Luteimonas padinae</name>
    <dbReference type="NCBI Taxonomy" id="1714359"/>
    <lineage>
        <taxon>Bacteria</taxon>
        <taxon>Pseudomonadati</taxon>
        <taxon>Pseudomonadota</taxon>
        <taxon>Gammaproteobacteria</taxon>
        <taxon>Lysobacterales</taxon>
        <taxon>Lysobacteraceae</taxon>
        <taxon>Luteimonas</taxon>
    </lineage>
</organism>
<evidence type="ECO:0000256" key="9">
    <source>
        <dbReference type="ARBA" id="ARBA00025772"/>
    </source>
</evidence>
<dbReference type="EMBL" id="JBHLTF010000004">
    <property type="protein sequence ID" value="MFC0716425.1"/>
    <property type="molecule type" value="Genomic_DNA"/>
</dbReference>